<keyword evidence="3" id="KW-1185">Reference proteome</keyword>
<gene>
    <name evidence="2" type="ORF">SAMN02982990_02068</name>
</gene>
<keyword evidence="1" id="KW-1133">Transmembrane helix</keyword>
<reference evidence="3" key="1">
    <citation type="submission" date="2016-10" db="EMBL/GenBank/DDBJ databases">
        <authorList>
            <person name="Varghese N."/>
            <person name="Submissions S."/>
        </authorList>
    </citation>
    <scope>NUCLEOTIDE SEQUENCE [LARGE SCALE GENOMIC DNA]</scope>
    <source>
        <strain evidence="3">ATCC 29999</strain>
    </source>
</reference>
<organism evidence="2 3">
    <name type="scientific">Photorhabdus luminescens</name>
    <name type="common">Xenorhabdus luminescens</name>
    <dbReference type="NCBI Taxonomy" id="29488"/>
    <lineage>
        <taxon>Bacteria</taxon>
        <taxon>Pseudomonadati</taxon>
        <taxon>Pseudomonadota</taxon>
        <taxon>Gammaproteobacteria</taxon>
        <taxon>Enterobacterales</taxon>
        <taxon>Morganellaceae</taxon>
        <taxon>Photorhabdus</taxon>
    </lineage>
</organism>
<sequence>MLMIFATVLWGVIRWISLSFYHVMSWLLRRRQVRLPVTHMTQARRQTVYAGKWQLSDDAKSCGRPVVVRDRHSYKPGVELLYFGEESSEPFYGERYLIDETEAVDSAQQMLTRLLRQRSLSHAYDEAA</sequence>
<dbReference type="OrthoDB" id="6454999at2"/>
<keyword evidence="1" id="KW-0812">Transmembrane</keyword>
<evidence type="ECO:0000313" key="3">
    <source>
        <dbReference type="Proteomes" id="UP000183223"/>
    </source>
</evidence>
<keyword evidence="1" id="KW-0472">Membrane</keyword>
<dbReference type="EMBL" id="FMWJ01000007">
    <property type="protein sequence ID" value="SCZ63417.1"/>
    <property type="molecule type" value="Genomic_DNA"/>
</dbReference>
<feature type="transmembrane region" description="Helical" evidence="1">
    <location>
        <begin position="6"/>
        <end position="28"/>
    </location>
</feature>
<proteinExistence type="predicted"/>
<name>A0A1G5QNV4_PHOLU</name>
<dbReference type="Proteomes" id="UP000183223">
    <property type="component" value="Unassembled WGS sequence"/>
</dbReference>
<dbReference type="AlphaFoldDB" id="A0A1G5QNV4"/>
<accession>A0A1G5QNV4</accession>
<evidence type="ECO:0000313" key="2">
    <source>
        <dbReference type="EMBL" id="SCZ63417.1"/>
    </source>
</evidence>
<dbReference type="RefSeq" id="WP_049582791.1">
    <property type="nucleotide sequence ID" value="NZ_CAWQXX010000045.1"/>
</dbReference>
<dbReference type="GeneID" id="45655808"/>
<evidence type="ECO:0000256" key="1">
    <source>
        <dbReference type="SAM" id="Phobius"/>
    </source>
</evidence>
<dbReference type="STRING" id="29488.KS18_23390"/>
<protein>
    <submittedName>
        <fullName evidence="2">Uncharacterized protein</fullName>
    </submittedName>
</protein>